<dbReference type="AlphaFoldDB" id="A0AAW7YU29"/>
<name>A0AAW7YU29_9STAP</name>
<organism evidence="3 4">
    <name type="scientific">Staphylococcus pasteuri_A</name>
    <dbReference type="NCBI Taxonomy" id="3062664"/>
    <lineage>
        <taxon>Bacteria</taxon>
        <taxon>Bacillati</taxon>
        <taxon>Bacillota</taxon>
        <taxon>Bacilli</taxon>
        <taxon>Bacillales</taxon>
        <taxon>Staphylococcaceae</taxon>
        <taxon>Staphylococcus</taxon>
    </lineage>
</organism>
<keyword evidence="4" id="KW-1185">Reference proteome</keyword>
<feature type="compositionally biased region" description="Acidic residues" evidence="1">
    <location>
        <begin position="216"/>
        <end position="229"/>
    </location>
</feature>
<feature type="compositionally biased region" description="Low complexity" evidence="1">
    <location>
        <begin position="63"/>
        <end position="73"/>
    </location>
</feature>
<evidence type="ECO:0000313" key="3">
    <source>
        <dbReference type="EMBL" id="MDO6573572.1"/>
    </source>
</evidence>
<reference evidence="3" key="1">
    <citation type="submission" date="2023-07" db="EMBL/GenBank/DDBJ databases">
        <title>Genome content predicts the carbon catabolic preferences of heterotrophic bacteria.</title>
        <authorList>
            <person name="Gralka M."/>
        </authorList>
    </citation>
    <scope>NUCLEOTIDE SEQUENCE</scope>
    <source>
        <strain evidence="3">E2R20</strain>
    </source>
</reference>
<dbReference type="RefSeq" id="WP_046467269.1">
    <property type="nucleotide sequence ID" value="NZ_JAUOQO010000004.1"/>
</dbReference>
<feature type="region of interest" description="Disordered" evidence="1">
    <location>
        <begin position="210"/>
        <end position="290"/>
    </location>
</feature>
<feature type="compositionally biased region" description="Basic and acidic residues" evidence="1">
    <location>
        <begin position="266"/>
        <end position="276"/>
    </location>
</feature>
<protein>
    <recommendedName>
        <fullName evidence="5">Lipoprotein</fullName>
    </recommendedName>
</protein>
<dbReference type="Proteomes" id="UP001170310">
    <property type="component" value="Unassembled WGS sequence"/>
</dbReference>
<dbReference type="EMBL" id="JAUOQO010000004">
    <property type="protein sequence ID" value="MDO6573572.1"/>
    <property type="molecule type" value="Genomic_DNA"/>
</dbReference>
<proteinExistence type="predicted"/>
<feature type="compositionally biased region" description="Basic and acidic residues" evidence="1">
    <location>
        <begin position="243"/>
        <end position="255"/>
    </location>
</feature>
<comment type="caution">
    <text evidence="3">The sequence shown here is derived from an EMBL/GenBank/DDBJ whole genome shotgun (WGS) entry which is preliminary data.</text>
</comment>
<feature type="compositionally biased region" description="Acidic residues" evidence="1">
    <location>
        <begin position="256"/>
        <end position="265"/>
    </location>
</feature>
<evidence type="ECO:0000313" key="4">
    <source>
        <dbReference type="Proteomes" id="UP001170310"/>
    </source>
</evidence>
<keyword evidence="2" id="KW-0732">Signal</keyword>
<feature type="compositionally biased region" description="Polar residues" evidence="1">
    <location>
        <begin position="21"/>
        <end position="34"/>
    </location>
</feature>
<evidence type="ECO:0000256" key="1">
    <source>
        <dbReference type="SAM" id="MobiDB-lite"/>
    </source>
</evidence>
<gene>
    <name evidence="3" type="ORF">Q4528_05300</name>
</gene>
<sequence>MKKLLFLSGTALLLLAACNNDDSSSGNKGASNVEDSQKSENSSKGDNSKSSSSKDSSNKESNSDSSKSSSSNDIANLSEKEKVALVFLANESGKYTLTKNDILTGRYTAQMSDGKETKTLKNFAVSREIQDIPNSPEGMKFYGVSPSVGMFGSIIGVSDDKIYLGGTQSEIPSYKDALKYGEEHDTKEVYEKYKDSSEFESVANKINIYDKMPTFSDDDDEESDDDSSSDDNSSSDSSSDSEEVTRDNVIDKVESYEGENLDTDEYTFKEPEKTSDGKWGFSYDDKDGNLAGSYTVDVDDGYVTKYDENGDKVGSGY</sequence>
<accession>A0AAW7YU29</accession>
<dbReference type="PROSITE" id="PS51257">
    <property type="entry name" value="PROKAR_LIPOPROTEIN"/>
    <property type="match status" value="1"/>
</dbReference>
<feature type="region of interest" description="Disordered" evidence="1">
    <location>
        <begin position="21"/>
        <end position="74"/>
    </location>
</feature>
<feature type="compositionally biased region" description="Basic and acidic residues" evidence="1">
    <location>
        <begin position="35"/>
        <end position="47"/>
    </location>
</feature>
<evidence type="ECO:0008006" key="5">
    <source>
        <dbReference type="Google" id="ProtNLM"/>
    </source>
</evidence>
<feature type="chain" id="PRO_5043701045" description="Lipoprotein" evidence="2">
    <location>
        <begin position="17"/>
        <end position="317"/>
    </location>
</feature>
<evidence type="ECO:0000256" key="2">
    <source>
        <dbReference type="SAM" id="SignalP"/>
    </source>
</evidence>
<feature type="signal peptide" evidence="2">
    <location>
        <begin position="1"/>
        <end position="16"/>
    </location>
</feature>